<reference evidence="2" key="1">
    <citation type="submission" date="2022-07" db="EMBL/GenBank/DDBJ databases">
        <title>Phylogenomic reconstructions and comparative analyses of Kickxellomycotina fungi.</title>
        <authorList>
            <person name="Reynolds N.K."/>
            <person name="Stajich J.E."/>
            <person name="Barry K."/>
            <person name="Grigoriev I.V."/>
            <person name="Crous P."/>
            <person name="Smith M.E."/>
        </authorList>
    </citation>
    <scope>NUCLEOTIDE SEQUENCE</scope>
    <source>
        <strain evidence="2">NRRL 1566</strain>
    </source>
</reference>
<feature type="region of interest" description="Disordered" evidence="1">
    <location>
        <begin position="1"/>
        <end position="98"/>
    </location>
</feature>
<feature type="region of interest" description="Disordered" evidence="1">
    <location>
        <begin position="129"/>
        <end position="162"/>
    </location>
</feature>
<dbReference type="OrthoDB" id="1723809at2759"/>
<evidence type="ECO:0000313" key="3">
    <source>
        <dbReference type="Proteomes" id="UP001139887"/>
    </source>
</evidence>
<evidence type="ECO:0000256" key="1">
    <source>
        <dbReference type="SAM" id="MobiDB-lite"/>
    </source>
</evidence>
<feature type="region of interest" description="Disordered" evidence="1">
    <location>
        <begin position="219"/>
        <end position="263"/>
    </location>
</feature>
<dbReference type="AlphaFoldDB" id="A0A9W8IC88"/>
<dbReference type="Proteomes" id="UP001139887">
    <property type="component" value="Unassembled WGS sequence"/>
</dbReference>
<dbReference type="EMBL" id="JANBUW010000561">
    <property type="protein sequence ID" value="KAJ2846352.1"/>
    <property type="molecule type" value="Genomic_DNA"/>
</dbReference>
<proteinExistence type="predicted"/>
<feature type="compositionally biased region" description="Polar residues" evidence="1">
    <location>
        <begin position="1"/>
        <end position="17"/>
    </location>
</feature>
<evidence type="ECO:0000313" key="2">
    <source>
        <dbReference type="EMBL" id="KAJ2846352.1"/>
    </source>
</evidence>
<sequence>MNASINVTSADSSNSGSPVLHASTLEATQEGDREDSLESHDPDSEHHPYLSRRAMSKTSFAAEQAFVNSMFDKQDEQEPAAQLSKGKSAQGSEPTTPHSILMSQRLGQAHADAVLPQLSPRVAPHRVEQLKVSSPRGALHTDHSKMPPLNLDSIDRHDGDDEDIQGRRLEHELRQMMMQAETDGTQELAGMVESAQELQRIGRAFRRCMRLRTKYMKTSLQRESDNPRNRRGWKIYPPAPQPAWRNYHEPSSTSASPNFSMDE</sequence>
<protein>
    <submittedName>
        <fullName evidence="2">Uncharacterized protein</fullName>
    </submittedName>
</protein>
<gene>
    <name evidence="2" type="ORF">IWW36_004395</name>
</gene>
<keyword evidence="3" id="KW-1185">Reference proteome</keyword>
<feature type="compositionally biased region" description="Polar residues" evidence="1">
    <location>
        <begin position="249"/>
        <end position="263"/>
    </location>
</feature>
<accession>A0A9W8IC88</accession>
<organism evidence="2 3">
    <name type="scientific">Coemansia brasiliensis</name>
    <dbReference type="NCBI Taxonomy" id="2650707"/>
    <lineage>
        <taxon>Eukaryota</taxon>
        <taxon>Fungi</taxon>
        <taxon>Fungi incertae sedis</taxon>
        <taxon>Zoopagomycota</taxon>
        <taxon>Kickxellomycotina</taxon>
        <taxon>Kickxellomycetes</taxon>
        <taxon>Kickxellales</taxon>
        <taxon>Kickxellaceae</taxon>
        <taxon>Coemansia</taxon>
    </lineage>
</organism>
<name>A0A9W8IC88_9FUNG</name>
<feature type="non-terminal residue" evidence="2">
    <location>
        <position position="263"/>
    </location>
</feature>
<feature type="compositionally biased region" description="Polar residues" evidence="1">
    <location>
        <begin position="85"/>
        <end position="98"/>
    </location>
</feature>
<comment type="caution">
    <text evidence="2">The sequence shown here is derived from an EMBL/GenBank/DDBJ whole genome shotgun (WGS) entry which is preliminary data.</text>
</comment>
<feature type="compositionally biased region" description="Basic and acidic residues" evidence="1">
    <location>
        <begin position="153"/>
        <end position="162"/>
    </location>
</feature>
<feature type="compositionally biased region" description="Basic and acidic residues" evidence="1">
    <location>
        <begin position="30"/>
        <end position="48"/>
    </location>
</feature>